<feature type="region of interest" description="Disordered" evidence="5">
    <location>
        <begin position="201"/>
        <end position="245"/>
    </location>
</feature>
<dbReference type="PROSITE" id="PS51651">
    <property type="entry name" value="DOCKER"/>
    <property type="match status" value="1"/>
</dbReference>
<dbReference type="InterPro" id="IPR027007">
    <property type="entry name" value="C2_DOCK-type_domain"/>
</dbReference>
<evidence type="ECO:0000256" key="1">
    <source>
        <dbReference type="ARBA" id="ARBA00004496"/>
    </source>
</evidence>
<dbReference type="GO" id="GO:0005886">
    <property type="term" value="C:plasma membrane"/>
    <property type="evidence" value="ECO:0007669"/>
    <property type="project" value="TreeGrafter"/>
</dbReference>
<sequence>MPGGTNGRYEGSTADGEVRSKPNTSKLYLPSTLVKVDSCAPLIPPNRHTTGNIMMNEETVVWQPLPKGIHGVVTAPWVPTRLSQRASTSLSISPSTTAAPSTPFPPLESSTTAALVTLELGDTVHLLEECDGWLRGYVYPTLPRDSGPELGVFPASHVFSRALMAKRATAAEKKTGMLGAVGPLPGPAVPPTLEDRLRHLTDSHPQRPGLTRGVTAPVPQSYSLPSGTLPDPDATPGSKDTRPTAIQRPLSYAPGFTVGSRKVVHPIPASVRPNHETSAGLKEALIDEIAAVLRDWGQSIKGYLDAQQYDMFSRVHALFKALSQGRRTLLSQTLKQEELIRLRKQLIALIEDGNQLQNGDLVIRHTEKGHILSERNTTIINIYRMHLQQAQRRLNANARQQTPNIPAILKSGTTFTQPPSPPIDLEDLASRFTHMFFELKTCTGSFCLNGEYVELRFALYNHAENRMLTEDYVVHINGSGIPSADGLKNGKARAIFADLPQRDLSDKIFLTCRLVRVGKMNVSEKESEKADKFGMGSLSSLGSLGSMESSSSSLDLPSLAAGNGHTQTQFRRPLGWSVVRIGEWLKLARGQMEEERDIAMRIYVPTAEASFPNLCDNIINKSGGYELASRAEMLTITLNVIQGELTALAESNPTLFDHASLTPRNGFSDVLVPGDTRNALYLTLVSGEFSQGRKTNIRNVQVTVQIRLADGEFVEGCLSCGTGEGRSGSYDSLVYYHNAAPRWNEVIRIDIPPDVFKKAHVFFTYRHCSSSDKGGDKDKHERNFAFSFLPLLRGGQTVINDASHTLTLYKYDQKTAVPFVYLNYSAGANILVPAQLSPQTSDSLAAAVDAMSRVPTLRDSFTVRTQLCSTRLTQNVALHNLLHWRYSTSNGRQPVKTVLSDFIMIGELEIIKFLPSILEALFAILDYKEELDSASGPDLDQLVFSALVFTLGIVMDKRFTNHRNSVDRYIHTKFKSTRAWEVLMRGFETLIRHPEDVGKSRELRSAIKVWRYILRFAIRSNGLGSARARRGSADRQDQRKGGANWQDALEQNDSLNRAEFRASGPPTASFIQSLTSLFAGVNQMMTLTSPDFVIASQTLALQYFATILPDLAQLFPATYMVNVAATFVDSVRSNRAKLNGYKLLFIKELVRGFLFADGQSRGVLVGCVSRWVSEWAKEWIMQKQGTTEDGRAPIPPAKNGTLDGERENVKLCLDVIAEMLDKLQRVAEKREKEKSRLGKGLHEVVEGTSETVPMEEHNATIMCIAELLPKLLEMYRSLMIEIDGAAGTEGRLKCRERAGSWPSPTTNQDHMMPRSPEIAQLGSIFLAVAHLLKDDQIQAFLVRYFAEHGARETVGLVSLLCEAFGDMISDEPFSPFWVGMNMIAHRISLKMLRPVSELLRGEFLGARDEEDVMPSNRLSVVFSIAESDHSNGDLRSSARSFQTGGTLHGTHGTGINGGGPSTLSEASGAQALIHRLWDRYFHVLLQLLNSRWLQIERFGPQRSRVAHKLGADVRGEGGEMLRTMWEHLGSTARGKALQAGFIPSLVGPFLQLTASPHPVLRSAAIELLFNTIEPEFEQVGHFGRVELECIERLHRLVTQDNLGDETYRRFIVDALERRFVTRAMLNENDDHHGQELTAQGQAFLNCLDGFLELSLQIRDLPIGEQHDDQREEALVKMLRFLRTTGRRGVYVEYVHRLHEMQLGANNPIEAALALKLHGDLFEWRSDATTEPLSAFGFPEWQTEFDRKEAIYLRCVELLEGGQAWERAVELCREIGTEYEKNAYSYGNLADILHRQADMYASIATTSRSQPEYYRVGFYGHDCPPSLRNKQYVYRGGDWEKLGSFCDRILQKYPGAKLAKSNAYPPPAEITDGEGLWLQVSAVKPVVDARKWNPGKTSGALGAIKWEQSKSSNDGNKATSQSIEETHADLLLIEPDLNVYGGSAAAERGTPLGVAMDHLDERVRAYYETNEVGMFSFARPMRKPLPEDFAVLQAGDPAREFLELWTEKIVLVTQDSFPCLSRRSAVVRVEMFELSPVENAVIAVRGKTRQLMELERRFAPFAMKDGAQLRRSLEVGSRQSGSFLPASSSDSIHPGSPQQNRRTSAEIPSVNPFTMALNGAVDAPVNGGIPMYKRAFLSPEYRGQAERDGTEIVVNLLERAIEEQVEVIHRCLIIHDLIVPQPMRPLHEEIIGFFAKNFAEDISRLGLSSLRPALTLSIPAGRLSDEGGGAAGTAFNANLISPPAASAPSLGGYHSSSATDLASLLTRSITGKTAAARITTSTTSSTSSTPATSPPVGRRRSTVGLRHSGSTASSSRSSTKRDLFTSSSMVALSSTLGAFQNVLPEAAISRSTVPDQVASPLDPPTGSAGPPRSTSRGDLNDHSGDLLSNSGTSATGIERADSRGAKKDRFGGLGKLFDKR</sequence>
<gene>
    <name evidence="8" type="ORF">PhCBS80983_g00269</name>
</gene>
<dbReference type="PANTHER" id="PTHR45653">
    <property type="entry name" value="DEDICATOR OF CYTOKINESIS"/>
    <property type="match status" value="1"/>
</dbReference>
<keyword evidence="3" id="KW-0597">Phosphoprotein</keyword>
<feature type="region of interest" description="Disordered" evidence="5">
    <location>
        <begin position="88"/>
        <end position="108"/>
    </location>
</feature>
<evidence type="ECO:0000313" key="8">
    <source>
        <dbReference type="EMBL" id="TPX62641.1"/>
    </source>
</evidence>
<dbReference type="InterPro" id="IPR043161">
    <property type="entry name" value="DOCK_C_lobe_A"/>
</dbReference>
<feature type="compositionally biased region" description="Basic and acidic residues" evidence="5">
    <location>
        <begin position="1031"/>
        <end position="1040"/>
    </location>
</feature>
<dbReference type="Gene3D" id="1.20.58.740">
    <property type="match status" value="1"/>
</dbReference>
<dbReference type="Pfam" id="PF14429">
    <property type="entry name" value="DOCK-C2"/>
    <property type="match status" value="1"/>
</dbReference>
<dbReference type="InterPro" id="IPR035892">
    <property type="entry name" value="C2_domain_sf"/>
</dbReference>
<feature type="compositionally biased region" description="Low complexity" evidence="5">
    <location>
        <begin position="88"/>
        <end position="101"/>
    </location>
</feature>
<protein>
    <recommendedName>
        <fullName evidence="10">Dedicator of cytokinesis N-terminal domain-containing protein</fullName>
    </recommendedName>
</protein>
<feature type="domain" description="DOCKER" evidence="7">
    <location>
        <begin position="1681"/>
        <end position="2209"/>
    </location>
</feature>
<feature type="region of interest" description="Disordered" evidence="5">
    <location>
        <begin position="1027"/>
        <end position="1046"/>
    </location>
</feature>
<dbReference type="STRING" id="109895.A0A507EFM6"/>
<dbReference type="InterPro" id="IPR043162">
    <property type="entry name" value="DOCK_C_lobe_C"/>
</dbReference>
<evidence type="ECO:0008006" key="10">
    <source>
        <dbReference type="Google" id="ProtNLM"/>
    </source>
</evidence>
<reference evidence="8 9" key="1">
    <citation type="journal article" date="2019" name="Sci. Rep.">
        <title>Comparative genomics of chytrid fungi reveal insights into the obligate biotrophic and pathogenic lifestyle of Synchytrium endobioticum.</title>
        <authorList>
            <person name="van de Vossenberg B.T.L.H."/>
            <person name="Warris S."/>
            <person name="Nguyen H.D.T."/>
            <person name="van Gent-Pelzer M.P.E."/>
            <person name="Joly D.L."/>
            <person name="van de Geest H.C."/>
            <person name="Bonants P.J.M."/>
            <person name="Smith D.S."/>
            <person name="Levesque C.A."/>
            <person name="van der Lee T.A.J."/>
        </authorList>
    </citation>
    <scope>NUCLEOTIDE SEQUENCE [LARGE SCALE GENOMIC DNA]</scope>
    <source>
        <strain evidence="8 9">CBS 809.83</strain>
    </source>
</reference>
<dbReference type="GO" id="GO:0007264">
    <property type="term" value="P:small GTPase-mediated signal transduction"/>
    <property type="evidence" value="ECO:0007669"/>
    <property type="project" value="InterPro"/>
</dbReference>
<feature type="compositionally biased region" description="Low complexity" evidence="5">
    <location>
        <begin position="2274"/>
        <end position="2294"/>
    </location>
</feature>
<dbReference type="Gene3D" id="1.20.1270.350">
    <property type="entry name" value="Dedicator of cytokinesis N-terminal subdomain"/>
    <property type="match status" value="1"/>
</dbReference>
<dbReference type="Gene3D" id="1.25.40.410">
    <property type="match status" value="1"/>
</dbReference>
<keyword evidence="2" id="KW-0963">Cytoplasm</keyword>
<dbReference type="InterPro" id="IPR027357">
    <property type="entry name" value="DOCKER_dom"/>
</dbReference>
<feature type="region of interest" description="Disordered" evidence="5">
    <location>
        <begin position="2349"/>
        <end position="2419"/>
    </location>
</feature>
<evidence type="ECO:0000256" key="5">
    <source>
        <dbReference type="SAM" id="MobiDB-lite"/>
    </source>
</evidence>
<evidence type="ECO:0000256" key="2">
    <source>
        <dbReference type="ARBA" id="ARBA00022490"/>
    </source>
</evidence>
<feature type="region of interest" description="Disordered" evidence="5">
    <location>
        <begin position="1"/>
        <end position="24"/>
    </location>
</feature>
<feature type="compositionally biased region" description="Polar residues" evidence="5">
    <location>
        <begin position="2385"/>
        <end position="2394"/>
    </location>
</feature>
<dbReference type="InterPro" id="IPR056372">
    <property type="entry name" value="TPR_DOCK"/>
</dbReference>
<name>A0A507EFM6_9FUNG</name>
<accession>A0A507EFM6</accession>
<dbReference type="InterPro" id="IPR026791">
    <property type="entry name" value="DOCK"/>
</dbReference>
<keyword evidence="9" id="KW-1185">Reference proteome</keyword>
<feature type="region of interest" description="Disordered" evidence="5">
    <location>
        <begin position="2078"/>
        <end position="2103"/>
    </location>
</feature>
<evidence type="ECO:0000259" key="6">
    <source>
        <dbReference type="PROSITE" id="PS51650"/>
    </source>
</evidence>
<dbReference type="Proteomes" id="UP000318582">
    <property type="component" value="Unassembled WGS sequence"/>
</dbReference>
<dbReference type="GO" id="GO:0005737">
    <property type="term" value="C:cytoplasm"/>
    <property type="evidence" value="ECO:0007669"/>
    <property type="project" value="UniProtKB-SubCell"/>
</dbReference>
<evidence type="ECO:0000259" key="7">
    <source>
        <dbReference type="PROSITE" id="PS51651"/>
    </source>
</evidence>
<comment type="caution">
    <text evidence="8">The sequence shown here is derived from an EMBL/GenBank/DDBJ whole genome shotgun (WGS) entry which is preliminary data.</text>
</comment>
<dbReference type="PANTHER" id="PTHR45653:SF10">
    <property type="entry name" value="MYOBLAST CITY, ISOFORM B"/>
    <property type="match status" value="1"/>
</dbReference>
<feature type="domain" description="C2 DOCK-type" evidence="6">
    <location>
        <begin position="677"/>
        <end position="868"/>
    </location>
</feature>
<feature type="compositionally biased region" description="Polar residues" evidence="5">
    <location>
        <begin position="2078"/>
        <end position="2101"/>
    </location>
</feature>
<evidence type="ECO:0000313" key="9">
    <source>
        <dbReference type="Proteomes" id="UP000318582"/>
    </source>
</evidence>
<dbReference type="InterPro" id="IPR046773">
    <property type="entry name" value="DOCKER_Lobe_C"/>
</dbReference>
<proteinExistence type="inferred from homology"/>
<dbReference type="EMBL" id="QEAQ01000002">
    <property type="protein sequence ID" value="TPX62641.1"/>
    <property type="molecule type" value="Genomic_DNA"/>
</dbReference>
<comment type="subcellular location">
    <subcellularLocation>
        <location evidence="1">Cytoplasm</location>
    </subcellularLocation>
</comment>
<dbReference type="GO" id="GO:0005085">
    <property type="term" value="F:guanyl-nucleotide exchange factor activity"/>
    <property type="evidence" value="ECO:0007669"/>
    <property type="project" value="InterPro"/>
</dbReference>
<evidence type="ECO:0000256" key="4">
    <source>
        <dbReference type="PROSITE-ProRule" id="PRU00983"/>
    </source>
</evidence>
<dbReference type="InterPro" id="IPR042455">
    <property type="entry name" value="DOCK_N_sub1"/>
</dbReference>
<dbReference type="Pfam" id="PF20421">
    <property type="entry name" value="DHR-2_Lobe_C"/>
    <property type="match status" value="1"/>
</dbReference>
<dbReference type="InterPro" id="IPR032376">
    <property type="entry name" value="DOCK_N"/>
</dbReference>
<dbReference type="Gene3D" id="2.60.40.150">
    <property type="entry name" value="C2 domain"/>
    <property type="match status" value="1"/>
</dbReference>
<dbReference type="Pfam" id="PF23554">
    <property type="entry name" value="TPR_DOCK"/>
    <property type="match status" value="3"/>
</dbReference>
<feature type="compositionally biased region" description="Low complexity" evidence="5">
    <location>
        <begin position="2307"/>
        <end position="2316"/>
    </location>
</feature>
<comment type="similarity">
    <text evidence="4">Belongs to the DOCK family.</text>
</comment>
<evidence type="ECO:0000256" key="3">
    <source>
        <dbReference type="ARBA" id="ARBA00022553"/>
    </source>
</evidence>
<dbReference type="CDD" id="cd11684">
    <property type="entry name" value="DHR2_DOCK"/>
    <property type="match status" value="1"/>
</dbReference>
<feature type="region of interest" description="Disordered" evidence="5">
    <location>
        <begin position="2274"/>
        <end position="2321"/>
    </location>
</feature>
<feature type="compositionally biased region" description="Basic and acidic residues" evidence="5">
    <location>
        <begin position="2397"/>
        <end position="2419"/>
    </location>
</feature>
<dbReference type="Pfam" id="PF16172">
    <property type="entry name" value="DOCK_N"/>
    <property type="match status" value="1"/>
</dbReference>
<organism evidence="8 9">
    <name type="scientific">Powellomyces hirtus</name>
    <dbReference type="NCBI Taxonomy" id="109895"/>
    <lineage>
        <taxon>Eukaryota</taxon>
        <taxon>Fungi</taxon>
        <taxon>Fungi incertae sedis</taxon>
        <taxon>Chytridiomycota</taxon>
        <taxon>Chytridiomycota incertae sedis</taxon>
        <taxon>Chytridiomycetes</taxon>
        <taxon>Spizellomycetales</taxon>
        <taxon>Powellomycetaceae</taxon>
        <taxon>Powellomyces</taxon>
    </lineage>
</organism>
<dbReference type="Gene3D" id="2.30.30.40">
    <property type="entry name" value="SH3 Domains"/>
    <property type="match status" value="1"/>
</dbReference>
<dbReference type="GO" id="GO:0031267">
    <property type="term" value="F:small GTPase binding"/>
    <property type="evidence" value="ECO:0007669"/>
    <property type="project" value="TreeGrafter"/>
</dbReference>
<dbReference type="PROSITE" id="PS51650">
    <property type="entry name" value="C2_DOCK"/>
    <property type="match status" value="1"/>
</dbReference>